<organism evidence="1 2">
    <name type="scientific">Sarcoptes scabiei</name>
    <name type="common">Itch mite</name>
    <name type="synonym">Acarus scabiei</name>
    <dbReference type="NCBI Taxonomy" id="52283"/>
    <lineage>
        <taxon>Eukaryota</taxon>
        <taxon>Metazoa</taxon>
        <taxon>Ecdysozoa</taxon>
        <taxon>Arthropoda</taxon>
        <taxon>Chelicerata</taxon>
        <taxon>Arachnida</taxon>
        <taxon>Acari</taxon>
        <taxon>Acariformes</taxon>
        <taxon>Sarcoptiformes</taxon>
        <taxon>Astigmata</taxon>
        <taxon>Psoroptidia</taxon>
        <taxon>Sarcoptoidea</taxon>
        <taxon>Sarcoptidae</taxon>
        <taxon>Sarcoptinae</taxon>
        <taxon>Sarcoptes</taxon>
    </lineage>
</organism>
<dbReference type="VEuPathDB" id="VectorBase:SSCA007496"/>
<reference evidence="1 2" key="1">
    <citation type="journal article" date="2015" name="Parasit. Vectors">
        <title>Draft genome of the scabies mite.</title>
        <authorList>
            <person name="Rider S.D.Jr."/>
            <person name="Morgan M.S."/>
            <person name="Arlian L.G."/>
        </authorList>
    </citation>
    <scope>NUCLEOTIDE SEQUENCE [LARGE SCALE GENOMIC DNA]</scope>
    <source>
        <strain evidence="1">Arlian Lab</strain>
    </source>
</reference>
<proteinExistence type="predicted"/>
<accession>A0A131ZVU2</accession>
<dbReference type="AlphaFoldDB" id="A0A131ZVU2"/>
<comment type="caution">
    <text evidence="1">The sequence shown here is derived from an EMBL/GenBank/DDBJ whole genome shotgun (WGS) entry which is preliminary data.</text>
</comment>
<name>A0A131ZVU2_SARSC</name>
<evidence type="ECO:0000313" key="2">
    <source>
        <dbReference type="Proteomes" id="UP000616769"/>
    </source>
</evidence>
<evidence type="ECO:0000313" key="1">
    <source>
        <dbReference type="EMBL" id="KPM02906.1"/>
    </source>
</evidence>
<dbReference type="EMBL" id="JXLN01003300">
    <property type="protein sequence ID" value="KPM02906.1"/>
    <property type="molecule type" value="Genomic_DNA"/>
</dbReference>
<protein>
    <submittedName>
        <fullName evidence="1">Uncharacterized protein</fullName>
    </submittedName>
</protein>
<dbReference type="Proteomes" id="UP000616769">
    <property type="component" value="Unassembled WGS sequence"/>
</dbReference>
<sequence length="63" mass="7283">MLDSELKVFGIDELPGSNCFVDRITNIEPLVFTWTIQFRPIAHSKLYQLDRGTSHHHPTAELF</sequence>
<gene>
    <name evidence="1" type="ORF">QR98_0013320</name>
</gene>